<comment type="caution">
    <text evidence="1">The sequence shown here is derived from an EMBL/GenBank/DDBJ whole genome shotgun (WGS) entry which is preliminary data.</text>
</comment>
<keyword evidence="2" id="KW-1185">Reference proteome</keyword>
<dbReference type="EMBL" id="CM056815">
    <property type="protein sequence ID" value="KAJ8630454.1"/>
    <property type="molecule type" value="Genomic_DNA"/>
</dbReference>
<sequence>MPVREQKGKETYYSTDKETEGEGNWGMGKVYERVDADNLTDADGWIPKRKYATSTAAYLQCKQVSSHIQTRGTDRMLLTTPEKGINLNEIHVENSYNKMVQRRETDEASQGQGLDDYDSIDDQEKEWLPKKIIQCGKAIGVSVDEDKDGW</sequence>
<evidence type="ECO:0000313" key="2">
    <source>
        <dbReference type="Proteomes" id="UP001234297"/>
    </source>
</evidence>
<reference evidence="1 2" key="1">
    <citation type="journal article" date="2022" name="Hortic Res">
        <title>A haplotype resolved chromosomal level avocado genome allows analysis of novel avocado genes.</title>
        <authorList>
            <person name="Nath O."/>
            <person name="Fletcher S.J."/>
            <person name="Hayward A."/>
            <person name="Shaw L.M."/>
            <person name="Masouleh A.K."/>
            <person name="Furtado A."/>
            <person name="Henry R.J."/>
            <person name="Mitter N."/>
        </authorList>
    </citation>
    <scope>NUCLEOTIDE SEQUENCE [LARGE SCALE GENOMIC DNA]</scope>
    <source>
        <strain evidence="2">cv. Hass</strain>
    </source>
</reference>
<protein>
    <submittedName>
        <fullName evidence="1">Uncharacterized protein</fullName>
    </submittedName>
</protein>
<dbReference type="Proteomes" id="UP001234297">
    <property type="component" value="Chromosome 7"/>
</dbReference>
<organism evidence="1 2">
    <name type="scientific">Persea americana</name>
    <name type="common">Avocado</name>
    <dbReference type="NCBI Taxonomy" id="3435"/>
    <lineage>
        <taxon>Eukaryota</taxon>
        <taxon>Viridiplantae</taxon>
        <taxon>Streptophyta</taxon>
        <taxon>Embryophyta</taxon>
        <taxon>Tracheophyta</taxon>
        <taxon>Spermatophyta</taxon>
        <taxon>Magnoliopsida</taxon>
        <taxon>Magnoliidae</taxon>
        <taxon>Laurales</taxon>
        <taxon>Lauraceae</taxon>
        <taxon>Persea</taxon>
    </lineage>
</organism>
<gene>
    <name evidence="1" type="ORF">MRB53_023777</name>
</gene>
<proteinExistence type="predicted"/>
<accession>A0ACC2LAH5</accession>
<evidence type="ECO:0000313" key="1">
    <source>
        <dbReference type="EMBL" id="KAJ8630454.1"/>
    </source>
</evidence>
<name>A0ACC2LAH5_PERAE</name>